<feature type="compositionally biased region" description="Polar residues" evidence="9">
    <location>
        <begin position="502"/>
        <end position="511"/>
    </location>
</feature>
<dbReference type="GO" id="GO:0140359">
    <property type="term" value="F:ABC-type transporter activity"/>
    <property type="evidence" value="ECO:0007669"/>
    <property type="project" value="InterPro"/>
</dbReference>
<dbReference type="SUPFAM" id="SSF52540">
    <property type="entry name" value="P-loop containing nucleoside triphosphate hydrolases"/>
    <property type="match status" value="1"/>
</dbReference>
<protein>
    <submittedName>
        <fullName evidence="12">ATP-binding cassette transporter snq2</fullName>
    </submittedName>
</protein>
<dbReference type="InterPro" id="IPR027417">
    <property type="entry name" value="P-loop_NTPase"/>
</dbReference>
<dbReference type="SMART" id="SM00382">
    <property type="entry name" value="AAA"/>
    <property type="match status" value="1"/>
</dbReference>
<feature type="non-terminal residue" evidence="12">
    <location>
        <position position="1"/>
    </location>
</feature>
<feature type="transmembrane region" description="Helical" evidence="10">
    <location>
        <begin position="194"/>
        <end position="214"/>
    </location>
</feature>
<dbReference type="GO" id="GO:0005524">
    <property type="term" value="F:ATP binding"/>
    <property type="evidence" value="ECO:0007669"/>
    <property type="project" value="UniProtKB-KW"/>
</dbReference>
<gene>
    <name evidence="12" type="primary">SNQ2_4</name>
    <name evidence="12" type="ORF">IWW36_004966</name>
</gene>
<evidence type="ECO:0000256" key="8">
    <source>
        <dbReference type="ARBA" id="ARBA00023136"/>
    </source>
</evidence>
<feature type="transmembrane region" description="Helical" evidence="10">
    <location>
        <begin position="279"/>
        <end position="299"/>
    </location>
</feature>
<feature type="domain" description="ABC transporter" evidence="11">
    <location>
        <begin position="522"/>
        <end position="766"/>
    </location>
</feature>
<evidence type="ECO:0000256" key="5">
    <source>
        <dbReference type="ARBA" id="ARBA00022741"/>
    </source>
</evidence>
<dbReference type="PANTHER" id="PTHR19241">
    <property type="entry name" value="ATP-BINDING CASSETTE TRANSPORTER"/>
    <property type="match status" value="1"/>
</dbReference>
<comment type="similarity">
    <text evidence="2">Belongs to the ABC transporter superfamily. ABCG family. PDR (TC 3.A.1.205) subfamily.</text>
</comment>
<evidence type="ECO:0000256" key="1">
    <source>
        <dbReference type="ARBA" id="ARBA00004141"/>
    </source>
</evidence>
<dbReference type="InterPro" id="IPR010929">
    <property type="entry name" value="PDR_CDR_ABC"/>
</dbReference>
<dbReference type="Proteomes" id="UP001139887">
    <property type="component" value="Unassembled WGS sequence"/>
</dbReference>
<keyword evidence="4 10" id="KW-0812">Transmembrane</keyword>
<dbReference type="AlphaFoldDB" id="A0A9W8LYJ6"/>
<dbReference type="FunFam" id="3.40.50.300:FF:000054">
    <property type="entry name" value="ABC multidrug transporter atrF"/>
    <property type="match status" value="1"/>
</dbReference>
<keyword evidence="5" id="KW-0547">Nucleotide-binding</keyword>
<dbReference type="GO" id="GO:0016020">
    <property type="term" value="C:membrane"/>
    <property type="evidence" value="ECO:0007669"/>
    <property type="project" value="UniProtKB-SubCell"/>
</dbReference>
<feature type="non-terminal residue" evidence="12">
    <location>
        <position position="797"/>
    </location>
</feature>
<organism evidence="12 13">
    <name type="scientific">Coemansia brasiliensis</name>
    <dbReference type="NCBI Taxonomy" id="2650707"/>
    <lineage>
        <taxon>Eukaryota</taxon>
        <taxon>Fungi</taxon>
        <taxon>Fungi incertae sedis</taxon>
        <taxon>Zoopagomycota</taxon>
        <taxon>Kickxellomycotina</taxon>
        <taxon>Kickxellomycetes</taxon>
        <taxon>Kickxellales</taxon>
        <taxon>Kickxellaceae</taxon>
        <taxon>Coemansia</taxon>
    </lineage>
</organism>
<evidence type="ECO:0000259" key="11">
    <source>
        <dbReference type="PROSITE" id="PS50893"/>
    </source>
</evidence>
<dbReference type="CDD" id="cd03232">
    <property type="entry name" value="ABCG_PDR_domain2"/>
    <property type="match status" value="1"/>
</dbReference>
<dbReference type="Gene3D" id="3.40.50.300">
    <property type="entry name" value="P-loop containing nucleotide triphosphate hydrolases"/>
    <property type="match status" value="1"/>
</dbReference>
<keyword evidence="3" id="KW-0813">Transport</keyword>
<sequence length="797" mass="88537">DIWDGSTRGLDSSSALDYVRSLRITTDVLRKSTVVSIYQASENIYELFDKVMVVDEGRQLYFGPANKAVAYFESLGIQKPPRQTTADFLTGVTQLHERRVLPGFEDRAPKTAEDFERAWFASAQQQAVMRQVSAFERQIQEDERGHEIREFVDQTKMGAGKSKLRRKSPYTSTITYQFAQLFKREASIMWGNRAALLFKLVYNLAFAGIVGGLFSNLPETSDGAFLRSGVLFFALLFNSLTAQSEIPVACTGRLVTYKQKALSFYHPAALSLVQTIIDIPYMIVSILLFSIILYFAAGLERTGGQFFAFLLFLFVSCLCMTALFRLIGNASPSVDIAHTASGVILLFSIILNGYLIPPNDMGWWFRWIYWGLNPLAYGYKALMTNEFRNLELKCTGASLVPSGPGFDDIAHQVCTLQGARPGESYVRGRDYIASGYQIYVKDQWKDFVAVLGFWVLFVAATAMIQEWVEFSNTGYSIRVYKRRKPNVQAATEDSIGDDSKQALASVSPQGPTDEQIVSGTTFTWKSIDYTVPVKGGHRQLLHDVSGFIRPGEICALMGSSGAGKTTLLDSLSQRKTIGKLEGEMLMNGASLPLSFRRSTGYAEQLDVHAPFATVREALRFSAYLRQPASVPDSEKNAYVERVIYLLGMSDIADCLIGDPDSGEGISLEERKRLTIGVELVSKPKILFLDEPTSGLDAQASFKIVQFLRRLAAEGQTILCTIHQPSALLFEQFDRLLLLVRGGHTVYHGPIGEDAQTLIQYFENNGAPKCPPTANPAEYILDVAGKPGSAIDWPRIWN</sequence>
<name>A0A9W8LYJ6_9FUNG</name>
<dbReference type="GO" id="GO:0016887">
    <property type="term" value="F:ATP hydrolysis activity"/>
    <property type="evidence" value="ECO:0007669"/>
    <property type="project" value="InterPro"/>
</dbReference>
<dbReference type="EMBL" id="JANBUW010000923">
    <property type="protein sequence ID" value="KAJ2844999.1"/>
    <property type="molecule type" value="Genomic_DNA"/>
</dbReference>
<dbReference type="Pfam" id="PF00005">
    <property type="entry name" value="ABC_tran"/>
    <property type="match status" value="1"/>
</dbReference>
<comment type="caution">
    <text evidence="12">The sequence shown here is derived from an EMBL/GenBank/DDBJ whole genome shotgun (WGS) entry which is preliminary data.</text>
</comment>
<accession>A0A9W8LYJ6</accession>
<keyword evidence="13" id="KW-1185">Reference proteome</keyword>
<evidence type="ECO:0000256" key="2">
    <source>
        <dbReference type="ARBA" id="ARBA00006012"/>
    </source>
</evidence>
<evidence type="ECO:0000256" key="4">
    <source>
        <dbReference type="ARBA" id="ARBA00022692"/>
    </source>
</evidence>
<evidence type="ECO:0000256" key="3">
    <source>
        <dbReference type="ARBA" id="ARBA00022448"/>
    </source>
</evidence>
<comment type="subcellular location">
    <subcellularLocation>
        <location evidence="1">Membrane</location>
        <topology evidence="1">Multi-pass membrane protein</topology>
    </subcellularLocation>
</comment>
<evidence type="ECO:0000313" key="13">
    <source>
        <dbReference type="Proteomes" id="UP001139887"/>
    </source>
</evidence>
<proteinExistence type="inferred from homology"/>
<evidence type="ECO:0000256" key="6">
    <source>
        <dbReference type="ARBA" id="ARBA00022840"/>
    </source>
</evidence>
<dbReference type="InterPro" id="IPR034003">
    <property type="entry name" value="ABCG_PDR_2"/>
</dbReference>
<evidence type="ECO:0000256" key="10">
    <source>
        <dbReference type="SAM" id="Phobius"/>
    </source>
</evidence>
<feature type="transmembrane region" description="Helical" evidence="10">
    <location>
        <begin position="336"/>
        <end position="356"/>
    </location>
</feature>
<feature type="transmembrane region" description="Helical" evidence="10">
    <location>
        <begin position="306"/>
        <end position="324"/>
    </location>
</feature>
<evidence type="ECO:0000313" key="12">
    <source>
        <dbReference type="EMBL" id="KAJ2844999.1"/>
    </source>
</evidence>
<keyword evidence="8 10" id="KW-0472">Membrane</keyword>
<keyword evidence="7 10" id="KW-1133">Transmembrane helix</keyword>
<dbReference type="PROSITE" id="PS50893">
    <property type="entry name" value="ABC_TRANSPORTER_2"/>
    <property type="match status" value="1"/>
</dbReference>
<keyword evidence="6 12" id="KW-0067">ATP-binding</keyword>
<feature type="region of interest" description="Disordered" evidence="9">
    <location>
        <begin position="491"/>
        <end position="511"/>
    </location>
</feature>
<dbReference type="OrthoDB" id="245989at2759"/>
<dbReference type="InterPro" id="IPR003593">
    <property type="entry name" value="AAA+_ATPase"/>
</dbReference>
<dbReference type="InterPro" id="IPR013525">
    <property type="entry name" value="ABC2_TM"/>
</dbReference>
<dbReference type="Pfam" id="PF19055">
    <property type="entry name" value="ABC2_membrane_7"/>
    <property type="match status" value="1"/>
</dbReference>
<dbReference type="InterPro" id="IPR003439">
    <property type="entry name" value="ABC_transporter-like_ATP-bd"/>
</dbReference>
<reference evidence="12" key="1">
    <citation type="submission" date="2022-07" db="EMBL/GenBank/DDBJ databases">
        <title>Phylogenomic reconstructions and comparative analyses of Kickxellomycotina fungi.</title>
        <authorList>
            <person name="Reynolds N.K."/>
            <person name="Stajich J.E."/>
            <person name="Barry K."/>
            <person name="Grigoriev I.V."/>
            <person name="Crous P."/>
            <person name="Smith M.E."/>
        </authorList>
    </citation>
    <scope>NUCLEOTIDE SEQUENCE</scope>
    <source>
        <strain evidence="12">NRRL 1566</strain>
    </source>
</reference>
<evidence type="ECO:0000256" key="7">
    <source>
        <dbReference type="ARBA" id="ARBA00022989"/>
    </source>
</evidence>
<evidence type="ECO:0000256" key="9">
    <source>
        <dbReference type="SAM" id="MobiDB-lite"/>
    </source>
</evidence>
<feature type="transmembrane region" description="Helical" evidence="10">
    <location>
        <begin position="447"/>
        <end position="468"/>
    </location>
</feature>
<dbReference type="Pfam" id="PF06422">
    <property type="entry name" value="PDR_CDR"/>
    <property type="match status" value="1"/>
</dbReference>
<dbReference type="InterPro" id="IPR043926">
    <property type="entry name" value="ABCG_dom"/>
</dbReference>
<dbReference type="Pfam" id="PF01061">
    <property type="entry name" value="ABC2_membrane"/>
    <property type="match status" value="1"/>
</dbReference>